<keyword evidence="2" id="KW-1185">Reference proteome</keyword>
<protein>
    <submittedName>
        <fullName evidence="1">Uncharacterized protein</fullName>
    </submittedName>
</protein>
<evidence type="ECO:0000313" key="2">
    <source>
        <dbReference type="Proteomes" id="UP000295726"/>
    </source>
</evidence>
<evidence type="ECO:0000313" key="1">
    <source>
        <dbReference type="EMBL" id="TCS77394.1"/>
    </source>
</evidence>
<sequence length="41" mass="4744">MHMLLKIHMVLCHSEMKRSTCPWLATVVWLFNKDGTLGVES</sequence>
<comment type="caution">
    <text evidence="1">The sequence shown here is derived from an EMBL/GenBank/DDBJ whole genome shotgun (WGS) entry which is preliminary data.</text>
</comment>
<accession>A0A4R3K3T2</accession>
<feature type="non-terminal residue" evidence="1">
    <location>
        <position position="41"/>
    </location>
</feature>
<reference evidence="1 2" key="1">
    <citation type="submission" date="2019-03" db="EMBL/GenBank/DDBJ databases">
        <title>Genomic Encyclopedia of Type Strains, Phase IV (KMG-IV): sequencing the most valuable type-strain genomes for metagenomic binning, comparative biology and taxonomic classification.</title>
        <authorList>
            <person name="Goeker M."/>
        </authorList>
    </citation>
    <scope>NUCLEOTIDE SEQUENCE [LARGE SCALE GENOMIC DNA]</scope>
    <source>
        <strain evidence="1 2">DSM 29489</strain>
    </source>
</reference>
<organism evidence="1 2">
    <name type="scientific">Muricomes intestini</name>
    <dbReference type="NCBI Taxonomy" id="1796634"/>
    <lineage>
        <taxon>Bacteria</taxon>
        <taxon>Bacillati</taxon>
        <taxon>Bacillota</taxon>
        <taxon>Clostridia</taxon>
        <taxon>Lachnospirales</taxon>
        <taxon>Lachnospiraceae</taxon>
        <taxon>Muricomes</taxon>
    </lineage>
</organism>
<name>A0A4R3K3T2_9FIRM</name>
<dbReference type="Proteomes" id="UP000295726">
    <property type="component" value="Unassembled WGS sequence"/>
</dbReference>
<gene>
    <name evidence="1" type="ORF">EDD59_1171</name>
</gene>
<proteinExistence type="predicted"/>
<dbReference type="AlphaFoldDB" id="A0A4R3K3T2"/>
<dbReference type="EMBL" id="SLZZ01000017">
    <property type="protein sequence ID" value="TCS77394.1"/>
    <property type="molecule type" value="Genomic_DNA"/>
</dbReference>